<gene>
    <name evidence="2" type="ORF">JQS30_05810</name>
</gene>
<dbReference type="Proteomes" id="UP000662939">
    <property type="component" value="Chromosome"/>
</dbReference>
<reference evidence="2" key="1">
    <citation type="submission" date="2021-02" db="EMBL/GenBank/DDBJ databases">
        <title>Natronoglycomyces albus gen. nov., sp. nov, a haloalkaliphilic actinobacterium from a soda solonchak soil.</title>
        <authorList>
            <person name="Sorokin D.Y."/>
            <person name="Khijniak T.V."/>
            <person name="Zakharycheva A.P."/>
            <person name="Boueva O.V."/>
            <person name="Ariskina E.V."/>
            <person name="Hahnke R.L."/>
            <person name="Bunk B."/>
            <person name="Sproer C."/>
            <person name="Schumann P."/>
            <person name="Evtushenko L.I."/>
            <person name="Kublanov I.V."/>
        </authorList>
    </citation>
    <scope>NUCLEOTIDE SEQUENCE</scope>
    <source>
        <strain evidence="2">DSM 106290</strain>
    </source>
</reference>
<dbReference type="KEGG" id="nav:JQS30_05810"/>
<organism evidence="2 3">
    <name type="scientific">Natronoglycomyces albus</name>
    <dbReference type="NCBI Taxonomy" id="2811108"/>
    <lineage>
        <taxon>Bacteria</taxon>
        <taxon>Bacillati</taxon>
        <taxon>Actinomycetota</taxon>
        <taxon>Actinomycetes</taxon>
        <taxon>Glycomycetales</taxon>
        <taxon>Glycomycetaceae</taxon>
        <taxon>Natronoglycomyces</taxon>
    </lineage>
</organism>
<evidence type="ECO:0000313" key="2">
    <source>
        <dbReference type="EMBL" id="QSB06418.1"/>
    </source>
</evidence>
<dbReference type="EMBL" id="CP070496">
    <property type="protein sequence ID" value="QSB06418.1"/>
    <property type="molecule type" value="Genomic_DNA"/>
</dbReference>
<proteinExistence type="predicted"/>
<sequence length="405" mass="45040">MSDIQDWTRFGRVDADGTVFVKTSSGERAVGSWQAGSPDEGLAHFARKYADLVVEVDLIAARLNSASADVPQAAAAVKKLRDGLDEAPVVGDIDALKTRLDELAKHAASRVEEVKAVKEEERAEATAKKEALVAEAEELAKRDSHWKATGERFAAIVDEWKSIHGVDRKTDSALWRKFASARETFTRRRGAHFAQLDAERKVIAAKKEELIAQAEELSTSTDWGPTADALKGLMAEWKEAGRLAPDAEQKAWKRFRAAQDVFFNARSEVFSARDAEYEQNQEAKEELLKRAEALDVEGDPKAAQAAFREIQGQWGEIGRVPRSAQNKLQRRLRKVDDAIRAAMDVAWRRVPVEDNPILKQMRQQVAEAEEKLERAKSTGNSKQIAKAEKELAGKQQMLSLAESAR</sequence>
<keyword evidence="1" id="KW-0175">Coiled coil</keyword>
<feature type="coiled-coil region" evidence="1">
    <location>
        <begin position="358"/>
        <end position="404"/>
    </location>
</feature>
<accession>A0A895XXR4</accession>
<dbReference type="InterPro" id="IPR007139">
    <property type="entry name" value="DUF349"/>
</dbReference>
<dbReference type="Pfam" id="PF03993">
    <property type="entry name" value="DUF349"/>
    <property type="match status" value="3"/>
</dbReference>
<protein>
    <submittedName>
        <fullName evidence="2">DUF349 domain-containing protein</fullName>
    </submittedName>
</protein>
<name>A0A895XXR4_9ACTN</name>
<feature type="coiled-coil region" evidence="1">
    <location>
        <begin position="108"/>
        <end position="142"/>
    </location>
</feature>
<keyword evidence="3" id="KW-1185">Reference proteome</keyword>
<dbReference type="AlphaFoldDB" id="A0A895XXR4"/>
<evidence type="ECO:0000313" key="3">
    <source>
        <dbReference type="Proteomes" id="UP000662939"/>
    </source>
</evidence>
<evidence type="ECO:0000256" key="1">
    <source>
        <dbReference type="SAM" id="Coils"/>
    </source>
</evidence>